<dbReference type="InterPro" id="IPR032710">
    <property type="entry name" value="NTF2-like_dom_sf"/>
</dbReference>
<dbReference type="OrthoDB" id="4217056at2"/>
<dbReference type="CDD" id="cd00531">
    <property type="entry name" value="NTF2_like"/>
    <property type="match status" value="1"/>
</dbReference>
<evidence type="ECO:0000259" key="1">
    <source>
        <dbReference type="Pfam" id="PF13577"/>
    </source>
</evidence>
<sequence>MTDPRYSRYLHPGSVDHLDARFLVHRAAIQDLVAAYSLSYDAGDYDGLGDLFTEDATYAFTPAPEGFPPSVSGRDKIVAAMAALREHNLRTRGGHQRHFVTNTVITRLDGDTAEVRSLMAVAFAHPQDGRQEFTRSGVYADVLARQGSRWRIADRHLWLAELPAPRPADPPVPEETRP</sequence>
<dbReference type="EMBL" id="BIFH01000044">
    <property type="protein sequence ID" value="GCE00991.1"/>
    <property type="molecule type" value="Genomic_DNA"/>
</dbReference>
<dbReference type="SUPFAM" id="SSF54427">
    <property type="entry name" value="NTF2-like"/>
    <property type="match status" value="1"/>
</dbReference>
<proteinExistence type="predicted"/>
<protein>
    <recommendedName>
        <fullName evidence="1">SnoaL-like domain-containing protein</fullName>
    </recommendedName>
</protein>
<name>A0A401Z2G5_9ACTN</name>
<dbReference type="AlphaFoldDB" id="A0A401Z2G5"/>
<gene>
    <name evidence="2" type="ORF">EHYA_08730</name>
</gene>
<evidence type="ECO:0000313" key="2">
    <source>
        <dbReference type="EMBL" id="GCE00991.1"/>
    </source>
</evidence>
<keyword evidence="3" id="KW-1185">Reference proteome</keyword>
<reference evidence="2 3" key="1">
    <citation type="submission" date="2018-12" db="EMBL/GenBank/DDBJ databases">
        <title>Draft genome sequence of Embleya hyalina NBRC 13850T.</title>
        <authorList>
            <person name="Komaki H."/>
            <person name="Hosoyama A."/>
            <person name="Kimura A."/>
            <person name="Ichikawa N."/>
            <person name="Tamura T."/>
        </authorList>
    </citation>
    <scope>NUCLEOTIDE SEQUENCE [LARGE SCALE GENOMIC DNA]</scope>
    <source>
        <strain evidence="2 3">NBRC 13850</strain>
    </source>
</reference>
<dbReference type="Proteomes" id="UP000286931">
    <property type="component" value="Unassembled WGS sequence"/>
</dbReference>
<organism evidence="2 3">
    <name type="scientific">Embleya hyalina</name>
    <dbReference type="NCBI Taxonomy" id="516124"/>
    <lineage>
        <taxon>Bacteria</taxon>
        <taxon>Bacillati</taxon>
        <taxon>Actinomycetota</taxon>
        <taxon>Actinomycetes</taxon>
        <taxon>Kitasatosporales</taxon>
        <taxon>Streptomycetaceae</taxon>
        <taxon>Embleya</taxon>
    </lineage>
</organism>
<dbReference type="Gene3D" id="3.10.450.50">
    <property type="match status" value="1"/>
</dbReference>
<accession>A0A401Z2G5</accession>
<comment type="caution">
    <text evidence="2">The sequence shown here is derived from an EMBL/GenBank/DDBJ whole genome shotgun (WGS) entry which is preliminary data.</text>
</comment>
<evidence type="ECO:0000313" key="3">
    <source>
        <dbReference type="Proteomes" id="UP000286931"/>
    </source>
</evidence>
<dbReference type="Pfam" id="PF13577">
    <property type="entry name" value="SnoaL_4"/>
    <property type="match status" value="1"/>
</dbReference>
<feature type="domain" description="SnoaL-like" evidence="1">
    <location>
        <begin position="25"/>
        <end position="156"/>
    </location>
</feature>
<dbReference type="RefSeq" id="WP_126642672.1">
    <property type="nucleotide sequence ID" value="NZ_BIFH01000044.1"/>
</dbReference>
<dbReference type="InterPro" id="IPR037401">
    <property type="entry name" value="SnoaL-like"/>
</dbReference>